<proteinExistence type="predicted"/>
<dbReference type="AlphaFoldDB" id="A0A383DGW9"/>
<reference evidence="1" key="1">
    <citation type="submission" date="2018-05" db="EMBL/GenBank/DDBJ databases">
        <authorList>
            <person name="Lanie J.A."/>
            <person name="Ng W.-L."/>
            <person name="Kazmierczak K.M."/>
            <person name="Andrzejewski T.M."/>
            <person name="Davidsen T.M."/>
            <person name="Wayne K.J."/>
            <person name="Tettelin H."/>
            <person name="Glass J.I."/>
            <person name="Rusch D."/>
            <person name="Podicherti R."/>
            <person name="Tsui H.-C.T."/>
            <person name="Winkler M.E."/>
        </authorList>
    </citation>
    <scope>NUCLEOTIDE SEQUENCE</scope>
</reference>
<protein>
    <submittedName>
        <fullName evidence="1">Uncharacterized protein</fullName>
    </submittedName>
</protein>
<evidence type="ECO:0000313" key="1">
    <source>
        <dbReference type="EMBL" id="SVE43559.1"/>
    </source>
</evidence>
<gene>
    <name evidence="1" type="ORF">METZ01_LOCUS496413</name>
</gene>
<sequence length="78" mass="8879">MNQHTVYSEVSNLVGNIETLLQSYLEKMDDKLNGGEVKEIKTFLHDIDSRTRNGFEHSSQIYETPLSEVTLDKPTSCC</sequence>
<dbReference type="EMBL" id="UINC01217107">
    <property type="protein sequence ID" value="SVE43559.1"/>
    <property type="molecule type" value="Genomic_DNA"/>
</dbReference>
<name>A0A383DGW9_9ZZZZ</name>
<accession>A0A383DGW9</accession>
<organism evidence="1">
    <name type="scientific">marine metagenome</name>
    <dbReference type="NCBI Taxonomy" id="408172"/>
    <lineage>
        <taxon>unclassified sequences</taxon>
        <taxon>metagenomes</taxon>
        <taxon>ecological metagenomes</taxon>
    </lineage>
</organism>